<name>A0A2P6QP05_ROSCH</name>
<comment type="caution">
    <text evidence="1">The sequence shown here is derived from an EMBL/GenBank/DDBJ whole genome shotgun (WGS) entry which is preliminary data.</text>
</comment>
<sequence>MEVPIEKVFIRTFVAASVEEEYEVGGVEVLIDNEDNDGWLGT</sequence>
<evidence type="ECO:0000313" key="2">
    <source>
        <dbReference type="Proteomes" id="UP000238479"/>
    </source>
</evidence>
<protein>
    <submittedName>
        <fullName evidence="1">Uncharacterized protein</fullName>
    </submittedName>
</protein>
<dbReference type="Proteomes" id="UP000238479">
    <property type="component" value="Chromosome 4"/>
</dbReference>
<evidence type="ECO:0000313" key="1">
    <source>
        <dbReference type="EMBL" id="PRQ35883.1"/>
    </source>
</evidence>
<dbReference type="EMBL" id="PDCK01000042">
    <property type="protein sequence ID" value="PRQ35883.1"/>
    <property type="molecule type" value="Genomic_DNA"/>
</dbReference>
<reference evidence="1 2" key="1">
    <citation type="journal article" date="2018" name="Nat. Genet.">
        <title>The Rosa genome provides new insights in the design of modern roses.</title>
        <authorList>
            <person name="Bendahmane M."/>
        </authorList>
    </citation>
    <scope>NUCLEOTIDE SEQUENCE [LARGE SCALE GENOMIC DNA]</scope>
    <source>
        <strain evidence="2">cv. Old Blush</strain>
    </source>
</reference>
<accession>A0A2P6QP05</accession>
<gene>
    <name evidence="1" type="ORF">RchiOBHm_Chr4g0385331</name>
</gene>
<dbReference type="Gramene" id="PRQ35883">
    <property type="protein sequence ID" value="PRQ35883"/>
    <property type="gene ID" value="RchiOBHm_Chr4g0385331"/>
</dbReference>
<proteinExistence type="predicted"/>
<dbReference type="AlphaFoldDB" id="A0A2P6QP05"/>
<keyword evidence="2" id="KW-1185">Reference proteome</keyword>
<organism evidence="1 2">
    <name type="scientific">Rosa chinensis</name>
    <name type="common">China rose</name>
    <dbReference type="NCBI Taxonomy" id="74649"/>
    <lineage>
        <taxon>Eukaryota</taxon>
        <taxon>Viridiplantae</taxon>
        <taxon>Streptophyta</taxon>
        <taxon>Embryophyta</taxon>
        <taxon>Tracheophyta</taxon>
        <taxon>Spermatophyta</taxon>
        <taxon>Magnoliopsida</taxon>
        <taxon>eudicotyledons</taxon>
        <taxon>Gunneridae</taxon>
        <taxon>Pentapetalae</taxon>
        <taxon>rosids</taxon>
        <taxon>fabids</taxon>
        <taxon>Rosales</taxon>
        <taxon>Rosaceae</taxon>
        <taxon>Rosoideae</taxon>
        <taxon>Rosoideae incertae sedis</taxon>
        <taxon>Rosa</taxon>
    </lineage>
</organism>